<dbReference type="AlphaFoldDB" id="A0A850QJP3"/>
<feature type="transmembrane region" description="Helical" evidence="1">
    <location>
        <begin position="44"/>
        <end position="64"/>
    </location>
</feature>
<keyword evidence="1" id="KW-0472">Membrane</keyword>
<keyword evidence="1" id="KW-1133">Transmembrane helix</keyword>
<proteinExistence type="predicted"/>
<evidence type="ECO:0000313" key="2">
    <source>
        <dbReference type="EMBL" id="NVO79488.1"/>
    </source>
</evidence>
<keyword evidence="3" id="KW-1185">Reference proteome</keyword>
<feature type="transmembrane region" description="Helical" evidence="1">
    <location>
        <begin position="21"/>
        <end position="38"/>
    </location>
</feature>
<dbReference type="Proteomes" id="UP000588051">
    <property type="component" value="Unassembled WGS sequence"/>
</dbReference>
<gene>
    <name evidence="2" type="ORF">HV832_16850</name>
</gene>
<dbReference type="RefSeq" id="WP_176805210.1">
    <property type="nucleotide sequence ID" value="NZ_JABXYJ010000017.1"/>
</dbReference>
<dbReference type="EMBL" id="JABXYJ010000017">
    <property type="protein sequence ID" value="NVO79488.1"/>
    <property type="molecule type" value="Genomic_DNA"/>
</dbReference>
<organism evidence="2 3">
    <name type="scientific">Undibacterium oligocarboniphilum</name>
    <dbReference type="NCBI Taxonomy" id="666702"/>
    <lineage>
        <taxon>Bacteria</taxon>
        <taxon>Pseudomonadati</taxon>
        <taxon>Pseudomonadota</taxon>
        <taxon>Betaproteobacteria</taxon>
        <taxon>Burkholderiales</taxon>
        <taxon>Oxalobacteraceae</taxon>
        <taxon>Undibacterium</taxon>
    </lineage>
</organism>
<protein>
    <submittedName>
        <fullName evidence="2">Uncharacterized protein</fullName>
    </submittedName>
</protein>
<evidence type="ECO:0000313" key="3">
    <source>
        <dbReference type="Proteomes" id="UP000588051"/>
    </source>
</evidence>
<evidence type="ECO:0000256" key="1">
    <source>
        <dbReference type="SAM" id="Phobius"/>
    </source>
</evidence>
<name>A0A850QJP3_9BURK</name>
<accession>A0A850QJP3</accession>
<comment type="caution">
    <text evidence="2">The sequence shown here is derived from an EMBL/GenBank/DDBJ whole genome shotgun (WGS) entry which is preliminary data.</text>
</comment>
<sequence length="86" mass="9653">MKIHFSFNKKARTEAIRAIDKLIALVSPTSLLFSIFLKELHERMFVALGCFALTALLLLIKVLVSCFDDVDHDSTSTRSRTGHDTS</sequence>
<keyword evidence="1" id="KW-0812">Transmembrane</keyword>
<reference evidence="2 3" key="1">
    <citation type="submission" date="2020-06" db="EMBL/GenBank/DDBJ databases">
        <authorList>
            <person name="Qiu C."/>
            <person name="Liu Z."/>
        </authorList>
    </citation>
    <scope>NUCLEOTIDE SEQUENCE [LARGE SCALE GENOMIC DNA]</scope>
    <source>
        <strain evidence="2 3">EM 1</strain>
    </source>
</reference>